<dbReference type="RefSeq" id="WP_186773665.1">
    <property type="nucleotide sequence ID" value="NZ_JACOMF010000094.1"/>
</dbReference>
<dbReference type="EMBL" id="JACOMF010000094">
    <property type="protein sequence ID" value="MBC4018925.1"/>
    <property type="molecule type" value="Genomic_DNA"/>
</dbReference>
<comment type="caution">
    <text evidence="1">The sequence shown here is derived from an EMBL/GenBank/DDBJ whole genome shotgun (WGS) entry which is preliminary data.</text>
</comment>
<sequence>MGDRRIEVCSAPAHAIHRIEGSSRTAIARRGPQLLRWVEADLYRQVKPRMDSGIGIDPVRSSPARADFTVQLQPG</sequence>
<protein>
    <submittedName>
        <fullName evidence="1">Uncharacterized protein</fullName>
    </submittedName>
</protein>
<gene>
    <name evidence="1" type="ORF">H7965_27115</name>
</gene>
<organism evidence="1 2">
    <name type="scientific">Siccirubricoccus deserti</name>
    <dbReference type="NCBI Taxonomy" id="2013562"/>
    <lineage>
        <taxon>Bacteria</taxon>
        <taxon>Pseudomonadati</taxon>
        <taxon>Pseudomonadota</taxon>
        <taxon>Alphaproteobacteria</taxon>
        <taxon>Acetobacterales</taxon>
        <taxon>Roseomonadaceae</taxon>
        <taxon>Siccirubricoccus</taxon>
    </lineage>
</organism>
<name>A0A9X0UK92_9PROT</name>
<accession>A0A9X0UK92</accession>
<keyword evidence="2" id="KW-1185">Reference proteome</keyword>
<reference evidence="1" key="1">
    <citation type="submission" date="2020-08" db="EMBL/GenBank/DDBJ databases">
        <authorList>
            <person name="Hu Y."/>
            <person name="Nguyen S.V."/>
            <person name="Li F."/>
            <person name="Fanning S."/>
        </authorList>
    </citation>
    <scope>NUCLEOTIDE SEQUENCE</scope>
    <source>
        <strain evidence="1">SYSU D8009</strain>
    </source>
</reference>
<evidence type="ECO:0000313" key="1">
    <source>
        <dbReference type="EMBL" id="MBC4018925.1"/>
    </source>
</evidence>
<dbReference type="Proteomes" id="UP000600101">
    <property type="component" value="Unassembled WGS sequence"/>
</dbReference>
<proteinExistence type="predicted"/>
<evidence type="ECO:0000313" key="2">
    <source>
        <dbReference type="Proteomes" id="UP000600101"/>
    </source>
</evidence>
<dbReference type="AlphaFoldDB" id="A0A9X0UK92"/>